<dbReference type="InterPro" id="IPR036396">
    <property type="entry name" value="Cyt_P450_sf"/>
</dbReference>
<dbReference type="GO" id="GO:0020037">
    <property type="term" value="F:heme binding"/>
    <property type="evidence" value="ECO:0007669"/>
    <property type="project" value="InterPro"/>
</dbReference>
<keyword evidence="10 13" id="KW-0408">Iron</keyword>
<keyword evidence="9 14" id="KW-0560">Oxidoreductase</keyword>
<organism evidence="16">
    <name type="scientific">Cacopsylla melanoneura</name>
    <dbReference type="NCBI Taxonomy" id="428564"/>
    <lineage>
        <taxon>Eukaryota</taxon>
        <taxon>Metazoa</taxon>
        <taxon>Ecdysozoa</taxon>
        <taxon>Arthropoda</taxon>
        <taxon>Hexapoda</taxon>
        <taxon>Insecta</taxon>
        <taxon>Pterygota</taxon>
        <taxon>Neoptera</taxon>
        <taxon>Paraneoptera</taxon>
        <taxon>Hemiptera</taxon>
        <taxon>Sternorrhyncha</taxon>
        <taxon>Psylloidea</taxon>
        <taxon>Psyllidae</taxon>
        <taxon>Psyllinae</taxon>
        <taxon>Cacopsylla</taxon>
    </lineage>
</organism>
<dbReference type="PRINTS" id="PR00385">
    <property type="entry name" value="P450"/>
</dbReference>
<name>A0A8D8UR40_9HEMI</name>
<evidence type="ECO:0000256" key="2">
    <source>
        <dbReference type="ARBA" id="ARBA00004174"/>
    </source>
</evidence>
<feature type="transmembrane region" description="Helical" evidence="15">
    <location>
        <begin position="6"/>
        <end position="24"/>
    </location>
</feature>
<dbReference type="InterPro" id="IPR001128">
    <property type="entry name" value="Cyt_P450"/>
</dbReference>
<evidence type="ECO:0000256" key="10">
    <source>
        <dbReference type="ARBA" id="ARBA00023004"/>
    </source>
</evidence>
<feature type="binding site" description="axial binding residue" evidence="13">
    <location>
        <position position="482"/>
    </location>
    <ligand>
        <name>heme</name>
        <dbReference type="ChEBI" id="CHEBI:30413"/>
    </ligand>
    <ligandPart>
        <name>Fe</name>
        <dbReference type="ChEBI" id="CHEBI:18248"/>
    </ligandPart>
</feature>
<reference evidence="16" key="1">
    <citation type="submission" date="2021-05" db="EMBL/GenBank/DDBJ databases">
        <authorList>
            <person name="Alioto T."/>
            <person name="Alioto T."/>
            <person name="Gomez Garrido J."/>
        </authorList>
    </citation>
    <scope>NUCLEOTIDE SEQUENCE</scope>
</reference>
<evidence type="ECO:0000256" key="14">
    <source>
        <dbReference type="RuleBase" id="RU000461"/>
    </source>
</evidence>
<evidence type="ECO:0000256" key="11">
    <source>
        <dbReference type="ARBA" id="ARBA00023033"/>
    </source>
</evidence>
<keyword evidence="12 15" id="KW-0472">Membrane</keyword>
<comment type="subcellular location">
    <subcellularLocation>
        <location evidence="3">Endoplasmic reticulum membrane</location>
        <topology evidence="3">Peripheral membrane protein</topology>
    </subcellularLocation>
    <subcellularLocation>
        <location evidence="2">Microsome membrane</location>
        <topology evidence="2">Peripheral membrane protein</topology>
    </subcellularLocation>
</comment>
<keyword evidence="15" id="KW-0812">Transmembrane</keyword>
<dbReference type="Pfam" id="PF00067">
    <property type="entry name" value="p450"/>
    <property type="match status" value="1"/>
</dbReference>
<evidence type="ECO:0000256" key="13">
    <source>
        <dbReference type="PIRSR" id="PIRSR602401-1"/>
    </source>
</evidence>
<evidence type="ECO:0000256" key="4">
    <source>
        <dbReference type="ARBA" id="ARBA00010617"/>
    </source>
</evidence>
<accession>A0A8D8UR40</accession>
<feature type="transmembrane region" description="Helical" evidence="15">
    <location>
        <begin position="36"/>
        <end position="56"/>
    </location>
</feature>
<dbReference type="GO" id="GO:0005789">
    <property type="term" value="C:endoplasmic reticulum membrane"/>
    <property type="evidence" value="ECO:0007669"/>
    <property type="project" value="UniProtKB-SubCell"/>
</dbReference>
<protein>
    <submittedName>
        <fullName evidence="16">Cytochrome P450 4C1</fullName>
    </submittedName>
</protein>
<evidence type="ECO:0000256" key="9">
    <source>
        <dbReference type="ARBA" id="ARBA00023002"/>
    </source>
</evidence>
<dbReference type="AlphaFoldDB" id="A0A8D8UR40"/>
<keyword evidence="15" id="KW-1133">Transmembrane helix</keyword>
<sequence>MFPSGLLFVYLVATLGSLIALYVWKHRRYYYLGYQLPGSTLLNIGRLFYLGIFGSMEALPQNLLTYYEDERTKHPSLTKLWYGWRLGIIILDPELVQKIYQSHLLKDTAFYILSDSFINGRSIFQDNDLRRWKIHRKLITRTSFNMAVLKSLVKIFHKETLILTDKLAPLALDGQPFEPMNRIGLAGFSMIVRSMTSLDLQIQRNFCDNHPFIRAFDDAFDIHMIRVLNPWLLMPTIFNLSRYKKQLMDASTQSRAFAEKVVAKIKAKVVQENFAREEIFGQFQSNFEHPHDNILQGSPDPALLQHSLAEVIIRDQLNPNIPTEDVMPPEELISEIITMLFAGMDTTKVTNAIILVMLALHPKVQQEVYDEIQSVMGNDPTLAPTYEQLSTFHALTRVIKETMRLFPAAPMIGREAEQEFQVDGYTIPKGAAMWIGILGLHRDHRYWPNPNRFDPDRFLPSETSSRRIPNAYMPFSTGARNCIGLRYAMLQMKTMISTIVRRYRILPGDKCKRVEDVRFTVHLTLKLLEGNDIRLEPRTTDM</sequence>
<evidence type="ECO:0000256" key="15">
    <source>
        <dbReference type="SAM" id="Phobius"/>
    </source>
</evidence>
<evidence type="ECO:0000313" key="16">
    <source>
        <dbReference type="EMBL" id="CAG6709531.1"/>
    </source>
</evidence>
<evidence type="ECO:0000256" key="6">
    <source>
        <dbReference type="ARBA" id="ARBA00022723"/>
    </source>
</evidence>
<evidence type="ECO:0000256" key="3">
    <source>
        <dbReference type="ARBA" id="ARBA00004406"/>
    </source>
</evidence>
<dbReference type="PANTHER" id="PTHR24291">
    <property type="entry name" value="CYTOCHROME P450 FAMILY 4"/>
    <property type="match status" value="1"/>
</dbReference>
<dbReference type="SUPFAM" id="SSF48264">
    <property type="entry name" value="Cytochrome P450"/>
    <property type="match status" value="1"/>
</dbReference>
<evidence type="ECO:0000256" key="12">
    <source>
        <dbReference type="ARBA" id="ARBA00023136"/>
    </source>
</evidence>
<evidence type="ECO:0000256" key="1">
    <source>
        <dbReference type="ARBA" id="ARBA00001971"/>
    </source>
</evidence>
<keyword evidence="6 13" id="KW-0479">Metal-binding</keyword>
<comment type="cofactor">
    <cofactor evidence="1 13">
        <name>heme</name>
        <dbReference type="ChEBI" id="CHEBI:30413"/>
    </cofactor>
</comment>
<dbReference type="Gene3D" id="1.10.630.10">
    <property type="entry name" value="Cytochrome P450"/>
    <property type="match status" value="1"/>
</dbReference>
<dbReference type="GO" id="GO:0016705">
    <property type="term" value="F:oxidoreductase activity, acting on paired donors, with incorporation or reduction of molecular oxygen"/>
    <property type="evidence" value="ECO:0007669"/>
    <property type="project" value="InterPro"/>
</dbReference>
<dbReference type="InterPro" id="IPR050196">
    <property type="entry name" value="Cytochrome_P450_Monoox"/>
</dbReference>
<keyword evidence="11 14" id="KW-0503">Monooxygenase</keyword>
<evidence type="ECO:0000256" key="5">
    <source>
        <dbReference type="ARBA" id="ARBA00022617"/>
    </source>
</evidence>
<dbReference type="PRINTS" id="PR00463">
    <property type="entry name" value="EP450I"/>
</dbReference>
<dbReference type="GO" id="GO:0004497">
    <property type="term" value="F:monooxygenase activity"/>
    <property type="evidence" value="ECO:0007669"/>
    <property type="project" value="UniProtKB-KW"/>
</dbReference>
<evidence type="ECO:0000256" key="7">
    <source>
        <dbReference type="ARBA" id="ARBA00022824"/>
    </source>
</evidence>
<comment type="similarity">
    <text evidence="4 14">Belongs to the cytochrome P450 family.</text>
</comment>
<keyword evidence="8" id="KW-0492">Microsome</keyword>
<proteinExistence type="inferred from homology"/>
<dbReference type="PANTHER" id="PTHR24291:SF189">
    <property type="entry name" value="CYTOCHROME P450 4C3-RELATED"/>
    <property type="match status" value="1"/>
</dbReference>
<dbReference type="EMBL" id="HBUF01346154">
    <property type="protein sequence ID" value="CAG6709531.1"/>
    <property type="molecule type" value="Transcribed_RNA"/>
</dbReference>
<dbReference type="PROSITE" id="PS00086">
    <property type="entry name" value="CYTOCHROME_P450"/>
    <property type="match status" value="1"/>
</dbReference>
<keyword evidence="5 13" id="KW-0349">Heme</keyword>
<evidence type="ECO:0000256" key="8">
    <source>
        <dbReference type="ARBA" id="ARBA00022848"/>
    </source>
</evidence>
<dbReference type="GO" id="GO:0005506">
    <property type="term" value="F:iron ion binding"/>
    <property type="evidence" value="ECO:0007669"/>
    <property type="project" value="InterPro"/>
</dbReference>
<dbReference type="InterPro" id="IPR017972">
    <property type="entry name" value="Cyt_P450_CS"/>
</dbReference>
<keyword evidence="7" id="KW-0256">Endoplasmic reticulum</keyword>
<dbReference type="InterPro" id="IPR002401">
    <property type="entry name" value="Cyt_P450_E_grp-I"/>
</dbReference>